<proteinExistence type="predicted"/>
<feature type="compositionally biased region" description="Polar residues" evidence="1">
    <location>
        <begin position="33"/>
        <end position="46"/>
    </location>
</feature>
<protein>
    <recommendedName>
        <fullName evidence="2">DUF6604 domain-containing protein</fullName>
    </recommendedName>
</protein>
<dbReference type="InterPro" id="IPR046539">
    <property type="entry name" value="DUF6604"/>
</dbReference>
<comment type="caution">
    <text evidence="3">The sequence shown here is derived from an EMBL/GenBank/DDBJ whole genome shotgun (WGS) entry which is preliminary data.</text>
</comment>
<dbReference type="PANTHER" id="PTHR38795">
    <property type="entry name" value="DUF6604 DOMAIN-CONTAINING PROTEIN"/>
    <property type="match status" value="1"/>
</dbReference>
<feature type="domain" description="DUF6604" evidence="2">
    <location>
        <begin position="12"/>
        <end position="262"/>
    </location>
</feature>
<gene>
    <name evidence="3" type="ORF">HYALB_00002552</name>
</gene>
<dbReference type="OrthoDB" id="3640263at2759"/>
<name>A0A9N9LSN2_9HELO</name>
<evidence type="ECO:0000256" key="1">
    <source>
        <dbReference type="SAM" id="MobiDB-lite"/>
    </source>
</evidence>
<dbReference type="EMBL" id="CAJVRM010000396">
    <property type="protein sequence ID" value="CAG8980555.1"/>
    <property type="molecule type" value="Genomic_DNA"/>
</dbReference>
<evidence type="ECO:0000313" key="3">
    <source>
        <dbReference type="EMBL" id="CAG8980555.1"/>
    </source>
</evidence>
<dbReference type="PANTHER" id="PTHR38795:SF1">
    <property type="entry name" value="DUF6604 DOMAIN-CONTAINING PROTEIN"/>
    <property type="match status" value="1"/>
</dbReference>
<evidence type="ECO:0000259" key="2">
    <source>
        <dbReference type="Pfam" id="PF20253"/>
    </source>
</evidence>
<keyword evidence="4" id="KW-1185">Reference proteome</keyword>
<evidence type="ECO:0000313" key="4">
    <source>
        <dbReference type="Proteomes" id="UP000701801"/>
    </source>
</evidence>
<dbReference type="Pfam" id="PF20253">
    <property type="entry name" value="DUF6604"/>
    <property type="match status" value="1"/>
</dbReference>
<dbReference type="AlphaFoldDB" id="A0A9N9LSN2"/>
<sequence length="313" mass="35253">MELDPQMIDIYKRYKAGTSKVMAWLASKTPESMQDRFSNGSASSSGGRFKGKERAKHKAKSEKLSIAVANIPIISKVIASTAKTSVPDDIIQTLEDVIVARSACNKFYESQDFANQSTNLSNQKHRYLIQILSETLALLKPLSRSTATSTVPKEPDHDLKSGKHIGDLCNRFGFLEIEEPTSWTSTAVSNKSNKPIHDYEIKKTEEDTSFAIYCLFKDLTDIRHYIRQTWAEYREHCITFTTAASVTNTAIALFRRLTREFVSEFPQFEDHGAIINTAPRPPTIRIPRILRYTLQVGLESALGHCSAILPMKF</sequence>
<reference evidence="3" key="1">
    <citation type="submission" date="2021-07" db="EMBL/GenBank/DDBJ databases">
        <authorList>
            <person name="Durling M."/>
        </authorList>
    </citation>
    <scope>NUCLEOTIDE SEQUENCE</scope>
</reference>
<organism evidence="3 4">
    <name type="scientific">Hymenoscyphus albidus</name>
    <dbReference type="NCBI Taxonomy" id="595503"/>
    <lineage>
        <taxon>Eukaryota</taxon>
        <taxon>Fungi</taxon>
        <taxon>Dikarya</taxon>
        <taxon>Ascomycota</taxon>
        <taxon>Pezizomycotina</taxon>
        <taxon>Leotiomycetes</taxon>
        <taxon>Helotiales</taxon>
        <taxon>Helotiaceae</taxon>
        <taxon>Hymenoscyphus</taxon>
    </lineage>
</organism>
<accession>A0A9N9LSN2</accession>
<feature type="region of interest" description="Disordered" evidence="1">
    <location>
        <begin position="33"/>
        <end position="54"/>
    </location>
</feature>
<dbReference type="Proteomes" id="UP000701801">
    <property type="component" value="Unassembled WGS sequence"/>
</dbReference>